<protein>
    <submittedName>
        <fullName evidence="4">Glycosyltransferase family 1 protein</fullName>
    </submittedName>
</protein>
<name>A0ABU3PFX8_9BURK</name>
<dbReference type="EMBL" id="JAVXZY010000008">
    <property type="protein sequence ID" value="MDT9001257.1"/>
    <property type="molecule type" value="Genomic_DNA"/>
</dbReference>
<organism evidence="4 5">
    <name type="scientific">Roseateles aquae</name>
    <dbReference type="NCBI Taxonomy" id="3077235"/>
    <lineage>
        <taxon>Bacteria</taxon>
        <taxon>Pseudomonadati</taxon>
        <taxon>Pseudomonadota</taxon>
        <taxon>Betaproteobacteria</taxon>
        <taxon>Burkholderiales</taxon>
        <taxon>Sphaerotilaceae</taxon>
        <taxon>Roseateles</taxon>
    </lineage>
</organism>
<dbReference type="Pfam" id="PF00534">
    <property type="entry name" value="Glycos_transf_1"/>
    <property type="match status" value="1"/>
</dbReference>
<dbReference type="Proteomes" id="UP001246372">
    <property type="component" value="Unassembled WGS sequence"/>
</dbReference>
<gene>
    <name evidence="4" type="ORF">RQP53_18405</name>
</gene>
<evidence type="ECO:0000259" key="3">
    <source>
        <dbReference type="Pfam" id="PF13439"/>
    </source>
</evidence>
<dbReference type="InterPro" id="IPR001296">
    <property type="entry name" value="Glyco_trans_1"/>
</dbReference>
<feature type="domain" description="Glycosyltransferase subfamily 4-like N-terminal" evidence="3">
    <location>
        <begin position="17"/>
        <end position="169"/>
    </location>
</feature>
<keyword evidence="5" id="KW-1185">Reference proteome</keyword>
<evidence type="ECO:0000313" key="5">
    <source>
        <dbReference type="Proteomes" id="UP001246372"/>
    </source>
</evidence>
<dbReference type="PANTHER" id="PTHR46401">
    <property type="entry name" value="GLYCOSYLTRANSFERASE WBBK-RELATED"/>
    <property type="match status" value="1"/>
</dbReference>
<dbReference type="RefSeq" id="WP_315652138.1">
    <property type="nucleotide sequence ID" value="NZ_JAVXZY010000008.1"/>
</dbReference>
<keyword evidence="1" id="KW-0808">Transferase</keyword>
<accession>A0ABU3PFX8</accession>
<evidence type="ECO:0000313" key="4">
    <source>
        <dbReference type="EMBL" id="MDT9001257.1"/>
    </source>
</evidence>
<dbReference type="InterPro" id="IPR028098">
    <property type="entry name" value="Glyco_trans_4-like_N"/>
</dbReference>
<dbReference type="Pfam" id="PF13439">
    <property type="entry name" value="Glyco_transf_4"/>
    <property type="match status" value="1"/>
</dbReference>
<feature type="domain" description="Glycosyl transferase family 1" evidence="2">
    <location>
        <begin position="183"/>
        <end position="326"/>
    </location>
</feature>
<dbReference type="SUPFAM" id="SSF53756">
    <property type="entry name" value="UDP-Glycosyltransferase/glycogen phosphorylase"/>
    <property type="match status" value="1"/>
</dbReference>
<dbReference type="CDD" id="cd03809">
    <property type="entry name" value="GT4_MtfB-like"/>
    <property type="match status" value="1"/>
</dbReference>
<dbReference type="Gene3D" id="3.40.50.2000">
    <property type="entry name" value="Glycogen Phosphorylase B"/>
    <property type="match status" value="2"/>
</dbReference>
<proteinExistence type="predicted"/>
<comment type="caution">
    <text evidence="4">The sequence shown here is derived from an EMBL/GenBank/DDBJ whole genome shotgun (WGS) entry which is preliminary data.</text>
</comment>
<evidence type="ECO:0000259" key="2">
    <source>
        <dbReference type="Pfam" id="PF00534"/>
    </source>
</evidence>
<reference evidence="4" key="1">
    <citation type="submission" date="2023-09" db="EMBL/GenBank/DDBJ databases">
        <title>Paucibacter sp. APW11 Genome sequencing and assembly.</title>
        <authorList>
            <person name="Kim I."/>
        </authorList>
    </citation>
    <scope>NUCLEOTIDE SEQUENCE</scope>
    <source>
        <strain evidence="4">APW11</strain>
    </source>
</reference>
<evidence type="ECO:0000256" key="1">
    <source>
        <dbReference type="ARBA" id="ARBA00022679"/>
    </source>
</evidence>
<dbReference type="PANTHER" id="PTHR46401:SF2">
    <property type="entry name" value="GLYCOSYLTRANSFERASE WBBK-RELATED"/>
    <property type="match status" value="1"/>
</dbReference>
<sequence>MTTLHIDGIIYSLQRQGGISVYFNELLARLWRDKSALTLTLESPLLQGDISTRQLGAPACTICSRPARRLERYRSARVEVGVRSPTVFHSSYYRRPENSAQPSVVTVHDFAYERLQSGPRRWIHSWQKFAAIRQAQHVICISEATRDDLLEYVGIRADQTLHVIPNGVSETFRPLNAASVPTATTPFVLFVGQRGGYKNFARLLQALSLLPADIELHCVGGGALHEDELAGVAASVRARVKHLGYVDDEALNRCYNEALCLAYVSRYEGFGIPVIEAMRAGCPVLSVPCKAVIEVGGNALLICDDEAESIAAGIMCLTDQDERAKRRNAGLEVASGFGWERTYQATRAVYRALGTD</sequence>